<sequence>MADTSPEAGAAVSAPRRGGRLLAALLVAALVLAVGAFAIGRFSVPSSATPSTTSADAGFARDMQVHHLQAVEMSMTVRDLTDDPDVRLLAYDIATSQAQQAGQMYGWLATWGLPQFGEPAMTWMSRPLLDGSEHGHDGPTSTHKPGDPMPGLATDEQLAELASLTGVEAERYYLELMIAHHKGGVEMAEAVLARTDTPVVVDLASSIVKAQTSEIELMESMLAERQ</sequence>
<keyword evidence="2" id="KW-1133">Transmembrane helix</keyword>
<feature type="region of interest" description="Disordered" evidence="1">
    <location>
        <begin position="127"/>
        <end position="153"/>
    </location>
</feature>
<keyword evidence="2" id="KW-0812">Transmembrane</keyword>
<feature type="transmembrane region" description="Helical" evidence="2">
    <location>
        <begin position="21"/>
        <end position="44"/>
    </location>
</feature>
<feature type="domain" description="DUF305" evidence="3">
    <location>
        <begin position="56"/>
        <end position="222"/>
    </location>
</feature>
<dbReference type="RefSeq" id="WP_305001377.1">
    <property type="nucleotide sequence ID" value="NZ_JAUQUB010000001.1"/>
</dbReference>
<keyword evidence="5" id="KW-1185">Reference proteome</keyword>
<dbReference type="InterPro" id="IPR012347">
    <property type="entry name" value="Ferritin-like"/>
</dbReference>
<dbReference type="Proteomes" id="UP001241072">
    <property type="component" value="Unassembled WGS sequence"/>
</dbReference>
<accession>A0ABT9BIU8</accession>
<gene>
    <name evidence="4" type="ORF">Q5716_01800</name>
</gene>
<dbReference type="InterPro" id="IPR005183">
    <property type="entry name" value="DUF305_CopM-like"/>
</dbReference>
<proteinExistence type="predicted"/>
<dbReference type="PANTHER" id="PTHR36933:SF1">
    <property type="entry name" value="SLL0788 PROTEIN"/>
    <property type="match status" value="1"/>
</dbReference>
<evidence type="ECO:0000259" key="3">
    <source>
        <dbReference type="Pfam" id="PF03713"/>
    </source>
</evidence>
<evidence type="ECO:0000313" key="5">
    <source>
        <dbReference type="Proteomes" id="UP001241072"/>
    </source>
</evidence>
<name>A0ABT9BIU8_9MICO</name>
<evidence type="ECO:0000256" key="2">
    <source>
        <dbReference type="SAM" id="Phobius"/>
    </source>
</evidence>
<keyword evidence="2" id="KW-0472">Membrane</keyword>
<dbReference type="PANTHER" id="PTHR36933">
    <property type="entry name" value="SLL0788 PROTEIN"/>
    <property type="match status" value="1"/>
</dbReference>
<evidence type="ECO:0000313" key="4">
    <source>
        <dbReference type="EMBL" id="MDO7880953.1"/>
    </source>
</evidence>
<reference evidence="4 5" key="1">
    <citation type="submission" date="2023-07" db="EMBL/GenBank/DDBJ databases">
        <title>Protaetiibacter sp. nov WY-16 isolated from soil.</title>
        <authorList>
            <person name="Liu B."/>
            <person name="Wan Y."/>
        </authorList>
    </citation>
    <scope>NUCLEOTIDE SEQUENCE [LARGE SCALE GENOMIC DNA]</scope>
    <source>
        <strain evidence="4 5">WY-16</strain>
    </source>
</reference>
<organism evidence="4 5">
    <name type="scientific">Antiquaquibacter soli</name>
    <dbReference type="NCBI Taxonomy" id="3064523"/>
    <lineage>
        <taxon>Bacteria</taxon>
        <taxon>Bacillati</taxon>
        <taxon>Actinomycetota</taxon>
        <taxon>Actinomycetes</taxon>
        <taxon>Micrococcales</taxon>
        <taxon>Microbacteriaceae</taxon>
        <taxon>Antiquaquibacter</taxon>
    </lineage>
</organism>
<comment type="caution">
    <text evidence="4">The sequence shown here is derived from an EMBL/GenBank/DDBJ whole genome shotgun (WGS) entry which is preliminary data.</text>
</comment>
<evidence type="ECO:0000256" key="1">
    <source>
        <dbReference type="SAM" id="MobiDB-lite"/>
    </source>
</evidence>
<dbReference type="Gene3D" id="1.20.1260.10">
    <property type="match status" value="1"/>
</dbReference>
<dbReference type="EMBL" id="JAUQUB010000001">
    <property type="protein sequence ID" value="MDO7880953.1"/>
    <property type="molecule type" value="Genomic_DNA"/>
</dbReference>
<dbReference type="Pfam" id="PF03713">
    <property type="entry name" value="DUF305"/>
    <property type="match status" value="1"/>
</dbReference>
<protein>
    <submittedName>
        <fullName evidence="4">DUF305 domain-containing protein</fullName>
    </submittedName>
</protein>